<proteinExistence type="predicted"/>
<gene>
    <name evidence="1" type="ORF">JIV24_04030</name>
</gene>
<dbReference type="RefSeq" id="WP_200463727.1">
    <property type="nucleotide sequence ID" value="NZ_JAENRR010000006.1"/>
</dbReference>
<keyword evidence="2" id="KW-1185">Reference proteome</keyword>
<evidence type="ECO:0000313" key="2">
    <source>
        <dbReference type="Proteomes" id="UP000605676"/>
    </source>
</evidence>
<sequence length="291" mass="32730">MVFIKMSNDALTYQFINNTTFVMGNRKNAGKTTFMNWALNQIRHVESPALATIGIDGESNDMIDGREKPLIHTVKGDAVVTSANMLKRSNGLFKVTKALPIKTPLGQLVIAQTIRDGYIELVGPEHNQQLEQVVSFLSDELGYKSIIIDGAASRITPIASIRKSSLYYLVNIDRKNLTKMVEQMQLISIYSKFIKAKDTEKPYVINGALTPSKLTDIPDNCSSILINDMSAIFLNYRQAQQLLKYLIIRVKNEISLKAFVVVLKDIKQEEFSKQLIKAGINTKIIYNPYVH</sequence>
<dbReference type="EMBL" id="JAENRR010000006">
    <property type="protein sequence ID" value="MBK3516498.1"/>
    <property type="molecule type" value="Genomic_DNA"/>
</dbReference>
<name>A0ABS1HFS2_9BACT</name>
<organism evidence="1 2">
    <name type="scientific">Carboxylicivirga marina</name>
    <dbReference type="NCBI Taxonomy" id="2800988"/>
    <lineage>
        <taxon>Bacteria</taxon>
        <taxon>Pseudomonadati</taxon>
        <taxon>Bacteroidota</taxon>
        <taxon>Bacteroidia</taxon>
        <taxon>Marinilabiliales</taxon>
        <taxon>Marinilabiliaceae</taxon>
        <taxon>Carboxylicivirga</taxon>
    </lineage>
</organism>
<dbReference type="Proteomes" id="UP000605676">
    <property type="component" value="Unassembled WGS sequence"/>
</dbReference>
<reference evidence="1 2" key="1">
    <citation type="submission" date="2021-01" db="EMBL/GenBank/DDBJ databases">
        <title>Carboxyliciviraga sp.nov., isolated from coastal sediments.</title>
        <authorList>
            <person name="Lu D."/>
            <person name="Zhang T."/>
        </authorList>
    </citation>
    <scope>NUCLEOTIDE SEQUENCE [LARGE SCALE GENOMIC DNA]</scope>
    <source>
        <strain evidence="1 2">N1Y132</strain>
    </source>
</reference>
<accession>A0ABS1HFS2</accession>
<comment type="caution">
    <text evidence="1">The sequence shown here is derived from an EMBL/GenBank/DDBJ whole genome shotgun (WGS) entry which is preliminary data.</text>
</comment>
<protein>
    <submittedName>
        <fullName evidence="1">Uncharacterized protein</fullName>
    </submittedName>
</protein>
<evidence type="ECO:0000313" key="1">
    <source>
        <dbReference type="EMBL" id="MBK3516498.1"/>
    </source>
</evidence>